<reference evidence="2 3" key="1">
    <citation type="journal article" date="2016" name="Mol. Biol. Evol.">
        <title>Comparative Genomics of Early-Diverging Mushroom-Forming Fungi Provides Insights into the Origins of Lignocellulose Decay Capabilities.</title>
        <authorList>
            <person name="Nagy L.G."/>
            <person name="Riley R."/>
            <person name="Tritt A."/>
            <person name="Adam C."/>
            <person name="Daum C."/>
            <person name="Floudas D."/>
            <person name="Sun H."/>
            <person name="Yadav J.S."/>
            <person name="Pangilinan J."/>
            <person name="Larsson K.H."/>
            <person name="Matsuura K."/>
            <person name="Barry K."/>
            <person name="Labutti K."/>
            <person name="Kuo R."/>
            <person name="Ohm R.A."/>
            <person name="Bhattacharya S.S."/>
            <person name="Shirouzu T."/>
            <person name="Yoshinaga Y."/>
            <person name="Martin F.M."/>
            <person name="Grigoriev I.V."/>
            <person name="Hibbett D.S."/>
        </authorList>
    </citation>
    <scope>NUCLEOTIDE SEQUENCE [LARGE SCALE GENOMIC DNA]</scope>
    <source>
        <strain evidence="2 3">93-53</strain>
    </source>
</reference>
<protein>
    <submittedName>
        <fullName evidence="2">Uncharacterized protein</fullName>
    </submittedName>
</protein>
<dbReference type="AlphaFoldDB" id="A0A165BS03"/>
<dbReference type="GeneID" id="63819595"/>
<dbReference type="RefSeq" id="XP_040759285.1">
    <property type="nucleotide sequence ID" value="XM_040902564.1"/>
</dbReference>
<organism evidence="2 3">
    <name type="scientific">Laetiporus sulphureus 93-53</name>
    <dbReference type="NCBI Taxonomy" id="1314785"/>
    <lineage>
        <taxon>Eukaryota</taxon>
        <taxon>Fungi</taxon>
        <taxon>Dikarya</taxon>
        <taxon>Basidiomycota</taxon>
        <taxon>Agaricomycotina</taxon>
        <taxon>Agaricomycetes</taxon>
        <taxon>Polyporales</taxon>
        <taxon>Laetiporus</taxon>
    </lineage>
</organism>
<proteinExistence type="predicted"/>
<gene>
    <name evidence="2" type="ORF">LAESUDRAFT_460573</name>
</gene>
<feature type="region of interest" description="Disordered" evidence="1">
    <location>
        <begin position="1"/>
        <end position="66"/>
    </location>
</feature>
<evidence type="ECO:0000313" key="2">
    <source>
        <dbReference type="EMBL" id="KZT01545.1"/>
    </source>
</evidence>
<dbReference type="Proteomes" id="UP000076871">
    <property type="component" value="Unassembled WGS sequence"/>
</dbReference>
<feature type="compositionally biased region" description="Basic and acidic residues" evidence="1">
    <location>
        <begin position="11"/>
        <end position="27"/>
    </location>
</feature>
<dbReference type="InParanoid" id="A0A165BS03"/>
<sequence length="269" mass="30620">MPPPPAMQRPRAQEWHNTYPREPHGPRNDNTYRTPRHRKRYGIIISPPQPMPRKRPHVFDDDRSSTYYYRPSPRAMARAASASHRHYSATTTPAQALAERYRATARSAAAYANNRDIGAYPIHGDRSRADANMLSAMPVQQATPGREFRDYVKERYLREAYPMFIAGLESSDGLLRCGRQDCEYIASSLYALAQHLYVHDSLAVQEITQRSRRRRSARLRAQRPGASVRSRSTRRPQKSRPALKAAFSSLMARCTYLGCGPACSCSHDD</sequence>
<keyword evidence="3" id="KW-1185">Reference proteome</keyword>
<evidence type="ECO:0000256" key="1">
    <source>
        <dbReference type="SAM" id="MobiDB-lite"/>
    </source>
</evidence>
<evidence type="ECO:0000313" key="3">
    <source>
        <dbReference type="Proteomes" id="UP000076871"/>
    </source>
</evidence>
<name>A0A165BS03_9APHY</name>
<feature type="region of interest" description="Disordered" evidence="1">
    <location>
        <begin position="213"/>
        <end position="241"/>
    </location>
</feature>
<accession>A0A165BS03</accession>
<dbReference type="EMBL" id="KV427663">
    <property type="protein sequence ID" value="KZT01545.1"/>
    <property type="molecule type" value="Genomic_DNA"/>
</dbReference>